<evidence type="ECO:0000259" key="4">
    <source>
        <dbReference type="Pfam" id="PF04542"/>
    </source>
</evidence>
<dbReference type="Gene3D" id="1.10.1740.10">
    <property type="match status" value="1"/>
</dbReference>
<sequence>MHETTGPDAQIVERIRQGDTRAWEDLIHRYEGRLLAFAESRVGNRAASEDIVQDSFIGFLTSLPNFDGRRPLESYLFSICAYKLTDYLRREGRRPALRLDRLTSQGDGDSVAWQLEGNARPASSIARSVERKNLEEAAVREAIDDQIQRWQERGDWQKLKCLEMLFVRGVSNKKAAAELQLSEQQVANYKSDFQIRIRAIIRRQDLSEDVFPELDA</sequence>
<dbReference type="AlphaFoldDB" id="A0A517MNM5"/>
<dbReference type="EMBL" id="CP036262">
    <property type="protein sequence ID" value="QDS96480.1"/>
    <property type="molecule type" value="Genomic_DNA"/>
</dbReference>
<dbReference type="InterPro" id="IPR014284">
    <property type="entry name" value="RNA_pol_sigma-70_dom"/>
</dbReference>
<dbReference type="PANTHER" id="PTHR43133:SF62">
    <property type="entry name" value="RNA POLYMERASE SIGMA FACTOR SIGZ"/>
    <property type="match status" value="1"/>
</dbReference>
<dbReference type="NCBIfam" id="TIGR02937">
    <property type="entry name" value="sigma70-ECF"/>
    <property type="match status" value="1"/>
</dbReference>
<dbReference type="PANTHER" id="PTHR43133">
    <property type="entry name" value="RNA POLYMERASE ECF-TYPE SIGMA FACTO"/>
    <property type="match status" value="1"/>
</dbReference>
<dbReference type="Proteomes" id="UP000320672">
    <property type="component" value="Chromosome"/>
</dbReference>
<reference evidence="5 6" key="1">
    <citation type="submission" date="2019-02" db="EMBL/GenBank/DDBJ databases">
        <title>Deep-cultivation of Planctomycetes and their phenomic and genomic characterization uncovers novel biology.</title>
        <authorList>
            <person name="Wiegand S."/>
            <person name="Jogler M."/>
            <person name="Boedeker C."/>
            <person name="Pinto D."/>
            <person name="Vollmers J."/>
            <person name="Rivas-Marin E."/>
            <person name="Kohn T."/>
            <person name="Peeters S.H."/>
            <person name="Heuer A."/>
            <person name="Rast P."/>
            <person name="Oberbeckmann S."/>
            <person name="Bunk B."/>
            <person name="Jeske O."/>
            <person name="Meyerdierks A."/>
            <person name="Storesund J.E."/>
            <person name="Kallscheuer N."/>
            <person name="Luecker S."/>
            <person name="Lage O.M."/>
            <person name="Pohl T."/>
            <person name="Merkel B.J."/>
            <person name="Hornburger P."/>
            <person name="Mueller R.-W."/>
            <person name="Bruemmer F."/>
            <person name="Labrenz M."/>
            <person name="Spormann A.M."/>
            <person name="Op den Camp H."/>
            <person name="Overmann J."/>
            <person name="Amann R."/>
            <person name="Jetten M.S.M."/>
            <person name="Mascher T."/>
            <person name="Medema M.H."/>
            <person name="Devos D.P."/>
            <person name="Kaster A.-K."/>
            <person name="Ovreas L."/>
            <person name="Rohde M."/>
            <person name="Galperin M.Y."/>
            <person name="Jogler C."/>
        </authorList>
    </citation>
    <scope>NUCLEOTIDE SEQUENCE [LARGE SCALE GENOMIC DNA]</scope>
    <source>
        <strain evidence="5 6">FF011L</strain>
    </source>
</reference>
<keyword evidence="2" id="KW-0731">Sigma factor</keyword>
<evidence type="ECO:0000256" key="2">
    <source>
        <dbReference type="ARBA" id="ARBA00023082"/>
    </source>
</evidence>
<accession>A0A517MNM5</accession>
<dbReference type="SUPFAM" id="SSF88946">
    <property type="entry name" value="Sigma2 domain of RNA polymerase sigma factors"/>
    <property type="match status" value="1"/>
</dbReference>
<gene>
    <name evidence="5" type="primary">rpoE_6</name>
    <name evidence="5" type="ORF">FF011L_52910</name>
</gene>
<proteinExistence type="predicted"/>
<evidence type="ECO:0000256" key="1">
    <source>
        <dbReference type="ARBA" id="ARBA00023015"/>
    </source>
</evidence>
<dbReference type="OrthoDB" id="257668at2"/>
<feature type="domain" description="RNA polymerase sigma-70 region 2" evidence="4">
    <location>
        <begin position="26"/>
        <end position="94"/>
    </location>
</feature>
<evidence type="ECO:0000256" key="3">
    <source>
        <dbReference type="ARBA" id="ARBA00023163"/>
    </source>
</evidence>
<dbReference type="GO" id="GO:0006352">
    <property type="term" value="P:DNA-templated transcription initiation"/>
    <property type="evidence" value="ECO:0007669"/>
    <property type="project" value="InterPro"/>
</dbReference>
<dbReference type="InterPro" id="IPR013325">
    <property type="entry name" value="RNA_pol_sigma_r2"/>
</dbReference>
<dbReference type="RefSeq" id="WP_145354618.1">
    <property type="nucleotide sequence ID" value="NZ_CP036262.1"/>
</dbReference>
<dbReference type="InterPro" id="IPR039425">
    <property type="entry name" value="RNA_pol_sigma-70-like"/>
</dbReference>
<dbReference type="KEGG" id="rml:FF011L_52910"/>
<protein>
    <submittedName>
        <fullName evidence="5">ECF RNA polymerase sigma-E factor</fullName>
    </submittedName>
</protein>
<dbReference type="GO" id="GO:0016987">
    <property type="term" value="F:sigma factor activity"/>
    <property type="evidence" value="ECO:0007669"/>
    <property type="project" value="UniProtKB-KW"/>
</dbReference>
<keyword evidence="6" id="KW-1185">Reference proteome</keyword>
<dbReference type="InterPro" id="IPR007627">
    <property type="entry name" value="RNA_pol_sigma70_r2"/>
</dbReference>
<keyword evidence="1" id="KW-0805">Transcription regulation</keyword>
<evidence type="ECO:0000313" key="6">
    <source>
        <dbReference type="Proteomes" id="UP000320672"/>
    </source>
</evidence>
<dbReference type="Pfam" id="PF04542">
    <property type="entry name" value="Sigma70_r2"/>
    <property type="match status" value="1"/>
</dbReference>
<organism evidence="5 6">
    <name type="scientific">Roseimaritima multifibrata</name>
    <dbReference type="NCBI Taxonomy" id="1930274"/>
    <lineage>
        <taxon>Bacteria</taxon>
        <taxon>Pseudomonadati</taxon>
        <taxon>Planctomycetota</taxon>
        <taxon>Planctomycetia</taxon>
        <taxon>Pirellulales</taxon>
        <taxon>Pirellulaceae</taxon>
        <taxon>Roseimaritima</taxon>
    </lineage>
</organism>
<evidence type="ECO:0000313" key="5">
    <source>
        <dbReference type="EMBL" id="QDS96480.1"/>
    </source>
</evidence>
<name>A0A517MNM5_9BACT</name>
<keyword evidence="3" id="KW-0804">Transcription</keyword>